<name>A0A346E0D0_9PROT</name>
<dbReference type="KEGG" id="vfg:C9I84_029"/>
<proteinExistence type="predicted"/>
<dbReference type="Proteomes" id="UP000257084">
    <property type="component" value="Chromosome"/>
</dbReference>
<sequence>MFKKITSTQRKINKKNKCKIPAIIYGKKIKNINIYIKNKKIKYGFYKIYYKKKFFKSVLKNIQYNPINNKIIHVDFYKINKKQNILEIPIKIKCKKKTNYILNKTRIKLICKKIPKNIKINLNKYANKNIRINQIKIPKYTKLIKQNIEENPIIISKY</sequence>
<organism evidence="5 6">
    <name type="scientific">Candidatus Vidania fulgoroideorum</name>
    <dbReference type="NCBI Taxonomy" id="881286"/>
    <lineage>
        <taxon>Bacteria</taxon>
        <taxon>Pseudomonadati</taxon>
        <taxon>Pseudomonadota</taxon>
        <taxon>Betaproteobacteria</taxon>
        <taxon>Candidatus Vidania</taxon>
    </lineage>
</organism>
<accession>A0A346E0D0</accession>
<keyword evidence="1 5" id="KW-0689">Ribosomal protein</keyword>
<dbReference type="GO" id="GO:1990904">
    <property type="term" value="C:ribonucleoprotein complex"/>
    <property type="evidence" value="ECO:0007669"/>
    <property type="project" value="UniProtKB-KW"/>
</dbReference>
<dbReference type="SUPFAM" id="SSF50715">
    <property type="entry name" value="Ribosomal protein L25-like"/>
    <property type="match status" value="1"/>
</dbReference>
<dbReference type="InterPro" id="IPR029751">
    <property type="entry name" value="Ribosomal_L25_dom"/>
</dbReference>
<evidence type="ECO:0000256" key="1">
    <source>
        <dbReference type="ARBA" id="ARBA00022980"/>
    </source>
</evidence>
<dbReference type="AlphaFoldDB" id="A0A346E0D0"/>
<dbReference type="Gene3D" id="2.40.240.10">
    <property type="entry name" value="Ribosomal Protein L25, Chain P"/>
    <property type="match status" value="1"/>
</dbReference>
<protein>
    <recommendedName>
        <fullName evidence="3">50S ribosomal protein L25</fullName>
    </recommendedName>
</protein>
<evidence type="ECO:0000313" key="5">
    <source>
        <dbReference type="EMBL" id="AXN02435.1"/>
    </source>
</evidence>
<reference evidence="5 6" key="1">
    <citation type="submission" date="2018-03" db="EMBL/GenBank/DDBJ databases">
        <title>A parallel universe: an anciently diverged bacterial symbiosis in a Hawaiian planthopper (Hemiptera: Cixiidae) reveals rearranged nutritional responsibilities.</title>
        <authorList>
            <person name="Bennett G."/>
            <person name="Mao M."/>
        </authorList>
    </citation>
    <scope>NUCLEOTIDE SEQUENCE [LARGE SCALE GENOMIC DNA]</scope>
    <source>
        <strain evidence="5 6">OLIH</strain>
    </source>
</reference>
<evidence type="ECO:0000259" key="4">
    <source>
        <dbReference type="Pfam" id="PF01386"/>
    </source>
</evidence>
<gene>
    <name evidence="5" type="ORF">C9I84_029</name>
</gene>
<dbReference type="EMBL" id="CP028360">
    <property type="protein sequence ID" value="AXN02435.1"/>
    <property type="molecule type" value="Genomic_DNA"/>
</dbReference>
<evidence type="ECO:0000313" key="6">
    <source>
        <dbReference type="Proteomes" id="UP000257084"/>
    </source>
</evidence>
<evidence type="ECO:0000256" key="3">
    <source>
        <dbReference type="ARBA" id="ARBA00035479"/>
    </source>
</evidence>
<dbReference type="CDD" id="cd00495">
    <property type="entry name" value="Ribosomal_L25_TL5_CTC"/>
    <property type="match status" value="1"/>
</dbReference>
<dbReference type="GO" id="GO:0006412">
    <property type="term" value="P:translation"/>
    <property type="evidence" value="ECO:0007669"/>
    <property type="project" value="InterPro"/>
</dbReference>
<dbReference type="InterPro" id="IPR011035">
    <property type="entry name" value="Ribosomal_bL25/Gln-tRNA_synth"/>
</dbReference>
<dbReference type="Pfam" id="PF01386">
    <property type="entry name" value="Ribosomal_L25p"/>
    <property type="match status" value="1"/>
</dbReference>
<dbReference type="GO" id="GO:0005840">
    <property type="term" value="C:ribosome"/>
    <property type="evidence" value="ECO:0007669"/>
    <property type="project" value="UniProtKB-KW"/>
</dbReference>
<evidence type="ECO:0000256" key="2">
    <source>
        <dbReference type="ARBA" id="ARBA00023274"/>
    </source>
</evidence>
<dbReference type="GO" id="GO:0003735">
    <property type="term" value="F:structural constituent of ribosome"/>
    <property type="evidence" value="ECO:0007669"/>
    <property type="project" value="InterPro"/>
</dbReference>
<keyword evidence="6" id="KW-1185">Reference proteome</keyword>
<keyword evidence="2" id="KW-0687">Ribonucleoprotein</keyword>
<dbReference type="InterPro" id="IPR020056">
    <property type="entry name" value="Rbsml_bL25/Gln-tRNA_synth_N"/>
</dbReference>
<feature type="domain" description="Large ribosomal subunit protein bL25 L25" evidence="4">
    <location>
        <begin position="16"/>
        <end position="76"/>
    </location>
</feature>